<dbReference type="Pfam" id="PF00512">
    <property type="entry name" value="HisKA"/>
    <property type="match status" value="1"/>
</dbReference>
<dbReference type="InterPro" id="IPR036097">
    <property type="entry name" value="HisK_dim/P_sf"/>
</dbReference>
<dbReference type="EC" id="2.7.13.3" evidence="2"/>
<evidence type="ECO:0000256" key="4">
    <source>
        <dbReference type="ARBA" id="ARBA00022679"/>
    </source>
</evidence>
<dbReference type="InterPro" id="IPR050736">
    <property type="entry name" value="Sensor_HK_Regulatory"/>
</dbReference>
<keyword evidence="3 7" id="KW-0597">Phosphoprotein</keyword>
<evidence type="ECO:0000256" key="6">
    <source>
        <dbReference type="ARBA" id="ARBA00023012"/>
    </source>
</evidence>
<evidence type="ECO:0000256" key="3">
    <source>
        <dbReference type="ARBA" id="ARBA00022553"/>
    </source>
</evidence>
<dbReference type="Gene3D" id="1.10.287.130">
    <property type="match status" value="1"/>
</dbReference>
<dbReference type="InterPro" id="IPR003594">
    <property type="entry name" value="HATPase_dom"/>
</dbReference>
<gene>
    <name evidence="10" type="ORF">Q2T42_02475</name>
</gene>
<proteinExistence type="predicted"/>
<evidence type="ECO:0000256" key="1">
    <source>
        <dbReference type="ARBA" id="ARBA00000085"/>
    </source>
</evidence>
<organism evidence="10">
    <name type="scientific">Leptolyngbya boryana CZ1</name>
    <dbReference type="NCBI Taxonomy" id="3060204"/>
    <lineage>
        <taxon>Bacteria</taxon>
        <taxon>Bacillati</taxon>
        <taxon>Cyanobacteriota</taxon>
        <taxon>Cyanophyceae</taxon>
        <taxon>Leptolyngbyales</taxon>
        <taxon>Leptolyngbyaceae</taxon>
        <taxon>Leptolyngbya group</taxon>
        <taxon>Leptolyngbya</taxon>
    </lineage>
</organism>
<dbReference type="SUPFAM" id="SSF55874">
    <property type="entry name" value="ATPase domain of HSP90 chaperone/DNA topoisomerase II/histidine kinase"/>
    <property type="match status" value="1"/>
</dbReference>
<dbReference type="PANTHER" id="PTHR43711">
    <property type="entry name" value="TWO-COMPONENT HISTIDINE KINASE"/>
    <property type="match status" value="1"/>
</dbReference>
<dbReference type="InterPro" id="IPR001789">
    <property type="entry name" value="Sig_transdc_resp-reg_receiver"/>
</dbReference>
<feature type="domain" description="Response regulatory" evidence="9">
    <location>
        <begin position="18"/>
        <end position="133"/>
    </location>
</feature>
<dbReference type="Gene3D" id="3.30.565.10">
    <property type="entry name" value="Histidine kinase-like ATPase, C-terminal domain"/>
    <property type="match status" value="1"/>
</dbReference>
<dbReference type="SMART" id="SM00448">
    <property type="entry name" value="REC"/>
    <property type="match status" value="1"/>
</dbReference>
<protein>
    <recommendedName>
        <fullName evidence="2">histidine kinase</fullName>
        <ecNumber evidence="2">2.7.13.3</ecNumber>
    </recommendedName>
</protein>
<dbReference type="SUPFAM" id="SSF52172">
    <property type="entry name" value="CheY-like"/>
    <property type="match status" value="1"/>
</dbReference>
<dbReference type="Pfam" id="PF00072">
    <property type="entry name" value="Response_reg"/>
    <property type="match status" value="1"/>
</dbReference>
<evidence type="ECO:0000256" key="5">
    <source>
        <dbReference type="ARBA" id="ARBA00022777"/>
    </source>
</evidence>
<evidence type="ECO:0000259" key="8">
    <source>
        <dbReference type="PROSITE" id="PS50109"/>
    </source>
</evidence>
<feature type="domain" description="Histidine kinase" evidence="8">
    <location>
        <begin position="191"/>
        <end position="400"/>
    </location>
</feature>
<feature type="modified residue" description="4-aspartylphosphate" evidence="7">
    <location>
        <position position="68"/>
    </location>
</feature>
<keyword evidence="4" id="KW-0808">Transferase</keyword>
<dbReference type="FunFam" id="3.30.565.10:FF:000006">
    <property type="entry name" value="Sensor histidine kinase WalK"/>
    <property type="match status" value="1"/>
</dbReference>
<dbReference type="InterPro" id="IPR003661">
    <property type="entry name" value="HisK_dim/P_dom"/>
</dbReference>
<dbReference type="EMBL" id="CP130144">
    <property type="protein sequence ID" value="WNZ46703.1"/>
    <property type="molecule type" value="Genomic_DNA"/>
</dbReference>
<accession>A0AA97APE9</accession>
<dbReference type="SUPFAM" id="SSF47384">
    <property type="entry name" value="Homodimeric domain of signal transducing histidine kinase"/>
    <property type="match status" value="1"/>
</dbReference>
<dbReference type="PROSITE" id="PS50109">
    <property type="entry name" value="HIS_KIN"/>
    <property type="match status" value="1"/>
</dbReference>
<keyword evidence="10" id="KW-0547">Nucleotide-binding</keyword>
<dbReference type="InterPro" id="IPR004358">
    <property type="entry name" value="Sig_transdc_His_kin-like_C"/>
</dbReference>
<keyword evidence="6" id="KW-0902">Two-component regulatory system</keyword>
<name>A0AA97APE9_LEPBY</name>
<dbReference type="InterPro" id="IPR011006">
    <property type="entry name" value="CheY-like_superfamily"/>
</dbReference>
<dbReference type="GO" id="GO:0000155">
    <property type="term" value="F:phosphorelay sensor kinase activity"/>
    <property type="evidence" value="ECO:0007669"/>
    <property type="project" value="InterPro"/>
</dbReference>
<dbReference type="SMART" id="SM00388">
    <property type="entry name" value="HisKA"/>
    <property type="match status" value="1"/>
</dbReference>
<dbReference type="GO" id="GO:0005524">
    <property type="term" value="F:ATP binding"/>
    <property type="evidence" value="ECO:0007669"/>
    <property type="project" value="UniProtKB-KW"/>
</dbReference>
<reference evidence="10" key="1">
    <citation type="journal article" date="2023" name="Plants (Basel)">
        <title>Genomic Analysis of Leptolyngbya boryana CZ1 Reveals Efficient Carbon Fixation Modules.</title>
        <authorList>
            <person name="Bai X."/>
            <person name="Wang H."/>
            <person name="Cheng W."/>
            <person name="Wang J."/>
            <person name="Ma M."/>
            <person name="Hu H."/>
            <person name="Song Z."/>
            <person name="Ma H."/>
            <person name="Fan Y."/>
            <person name="Du C."/>
            <person name="Xu J."/>
        </authorList>
    </citation>
    <scope>NUCLEOTIDE SEQUENCE</scope>
    <source>
        <strain evidence="10">CZ1</strain>
    </source>
</reference>
<dbReference type="InterPro" id="IPR005467">
    <property type="entry name" value="His_kinase_dom"/>
</dbReference>
<dbReference type="CDD" id="cd17534">
    <property type="entry name" value="REC_DC-like"/>
    <property type="match status" value="1"/>
</dbReference>
<dbReference type="Pfam" id="PF02518">
    <property type="entry name" value="HATPase_c"/>
    <property type="match status" value="1"/>
</dbReference>
<dbReference type="PROSITE" id="PS50110">
    <property type="entry name" value="RESPONSE_REGULATORY"/>
    <property type="match status" value="1"/>
</dbReference>
<dbReference type="PANTHER" id="PTHR43711:SF26">
    <property type="entry name" value="SENSOR HISTIDINE KINASE RCSC"/>
    <property type="match status" value="1"/>
</dbReference>
<dbReference type="AlphaFoldDB" id="A0AA97APE9"/>
<evidence type="ECO:0000259" key="9">
    <source>
        <dbReference type="PROSITE" id="PS50110"/>
    </source>
</evidence>
<keyword evidence="10" id="KW-0067">ATP-binding</keyword>
<dbReference type="CDD" id="cd00082">
    <property type="entry name" value="HisKA"/>
    <property type="match status" value="1"/>
</dbReference>
<comment type="catalytic activity">
    <reaction evidence="1">
        <text>ATP + protein L-histidine = ADP + protein N-phospho-L-histidine.</text>
        <dbReference type="EC" id="2.7.13.3"/>
    </reaction>
</comment>
<sequence>MKSSLSTQAGEQKMVGEKIAIIEDEGIVALNLCSRLEAADYAVTGIANSAKSALALVANTAPDLVLMDIGLKGQQTGIEVAQTIHDRWKIPIVFLTGYTDASTLNSAQQAEPFGFLLKPIEPSELYSAIAIALQRHQDQQQLERLVQERTCELALVNARLQIEIEERERSATEVTQALDELKELKSRFITTTSHEFRTPLAIVLTSAELLERLGTDCSEERRSRYFQKIREAVRSMTTILTNALTFRKTEAEGIELQLHTFDLHRFCSSLLSDIQGEIELNYVGNCTQVMLDPELLTLILHHLLSNALKFSPAHQPINLKVQCSGDHVVLTVSDQGAGIPEQDLPLIFEPFHRAKNVDTIAGGGLGLSIVKQCVELQGGTIDIKSKVGQGTTVQVQLPLT</sequence>
<dbReference type="CDD" id="cd00075">
    <property type="entry name" value="HATPase"/>
    <property type="match status" value="1"/>
</dbReference>
<evidence type="ECO:0000313" key="10">
    <source>
        <dbReference type="EMBL" id="WNZ46703.1"/>
    </source>
</evidence>
<evidence type="ECO:0000256" key="2">
    <source>
        <dbReference type="ARBA" id="ARBA00012438"/>
    </source>
</evidence>
<evidence type="ECO:0000256" key="7">
    <source>
        <dbReference type="PROSITE-ProRule" id="PRU00169"/>
    </source>
</evidence>
<dbReference type="SMART" id="SM00387">
    <property type="entry name" value="HATPase_c"/>
    <property type="match status" value="1"/>
</dbReference>
<keyword evidence="5" id="KW-0418">Kinase</keyword>
<dbReference type="RefSeq" id="WP_316427728.1">
    <property type="nucleotide sequence ID" value="NZ_CP130144.1"/>
</dbReference>
<dbReference type="PRINTS" id="PR00344">
    <property type="entry name" value="BCTRLSENSOR"/>
</dbReference>
<dbReference type="InterPro" id="IPR036890">
    <property type="entry name" value="HATPase_C_sf"/>
</dbReference>
<dbReference type="Gene3D" id="3.40.50.2300">
    <property type="match status" value="1"/>
</dbReference>
<reference evidence="10" key="2">
    <citation type="submission" date="2023-07" db="EMBL/GenBank/DDBJ databases">
        <authorList>
            <person name="Bai X.-H."/>
            <person name="Wang H.-H."/>
            <person name="Wang J."/>
            <person name="Ma M.-Y."/>
            <person name="Hu H.-H."/>
            <person name="Song Z.-L."/>
            <person name="Ma H.-G."/>
            <person name="Fan Y."/>
            <person name="Du C.-Y."/>
            <person name="Xu J.-C."/>
        </authorList>
    </citation>
    <scope>NUCLEOTIDE SEQUENCE</scope>
    <source>
        <strain evidence="10">CZ1</strain>
    </source>
</reference>